<accession>A0A9D1VAZ0</accession>
<comment type="caution">
    <text evidence="2">The sequence shown here is derived from an EMBL/GenBank/DDBJ whole genome shotgun (WGS) entry which is preliminary data.</text>
</comment>
<evidence type="ECO:0000259" key="1">
    <source>
        <dbReference type="Pfam" id="PF00144"/>
    </source>
</evidence>
<dbReference type="PANTHER" id="PTHR43319">
    <property type="entry name" value="BETA-LACTAMASE-RELATED"/>
    <property type="match status" value="1"/>
</dbReference>
<evidence type="ECO:0000313" key="2">
    <source>
        <dbReference type="EMBL" id="HIX19753.1"/>
    </source>
</evidence>
<reference evidence="2" key="1">
    <citation type="journal article" date="2021" name="PeerJ">
        <title>Extensive microbial diversity within the chicken gut microbiome revealed by metagenomics and culture.</title>
        <authorList>
            <person name="Gilroy R."/>
            <person name="Ravi A."/>
            <person name="Getino M."/>
            <person name="Pursley I."/>
            <person name="Horton D.L."/>
            <person name="Alikhan N.F."/>
            <person name="Baker D."/>
            <person name="Gharbi K."/>
            <person name="Hall N."/>
            <person name="Watson M."/>
            <person name="Adriaenssens E.M."/>
            <person name="Foster-Nyarko E."/>
            <person name="Jarju S."/>
            <person name="Secka A."/>
            <person name="Antonio M."/>
            <person name="Oren A."/>
            <person name="Chaudhuri R.R."/>
            <person name="La Ragione R."/>
            <person name="Hildebrand F."/>
            <person name="Pallen M.J."/>
        </authorList>
    </citation>
    <scope>NUCLEOTIDE SEQUENCE</scope>
    <source>
        <strain evidence="2">14975</strain>
    </source>
</reference>
<dbReference type="SUPFAM" id="SSF56601">
    <property type="entry name" value="beta-lactamase/transpeptidase-like"/>
    <property type="match status" value="1"/>
</dbReference>
<gene>
    <name evidence="2" type="ORF">H9862_04025</name>
</gene>
<dbReference type="InterPro" id="IPR001466">
    <property type="entry name" value="Beta-lactam-related"/>
</dbReference>
<dbReference type="Pfam" id="PF00144">
    <property type="entry name" value="Beta-lactamase"/>
    <property type="match status" value="1"/>
</dbReference>
<proteinExistence type="predicted"/>
<name>A0A9D1VAZ0_9BACT</name>
<organism evidence="2 3">
    <name type="scientific">Candidatus Akkermansia intestinigallinarum</name>
    <dbReference type="NCBI Taxonomy" id="2838431"/>
    <lineage>
        <taxon>Bacteria</taxon>
        <taxon>Pseudomonadati</taxon>
        <taxon>Verrucomicrobiota</taxon>
        <taxon>Verrucomicrobiia</taxon>
        <taxon>Verrucomicrobiales</taxon>
        <taxon>Akkermansiaceae</taxon>
        <taxon>Akkermansia</taxon>
    </lineage>
</organism>
<evidence type="ECO:0000313" key="3">
    <source>
        <dbReference type="Proteomes" id="UP000823964"/>
    </source>
</evidence>
<sequence length="370" mass="40014">MADSAPFPRLRAAFAQNFAEGLERGAALCVQQNGREGLHLCGGEAREGRAWTPETLVPVYSATKAASAACLLLALYDCCRGPELEVGEIWPRFPAPHLSIAELLSHQSGLAALHLSAVIFDLDACRYAIEHSRPRWGPPVHGYHPHTIGPMIDILMLELTGKRLGAFWEERVRAPLGLDFYIGLPVSERTRVAELRAPRLHSGMPHGPFYDAYFDPSSEVYAAFHSITGLSSAREMNTPAAWECASPAKGGVASARGLASFYQALLGQLPGSPFPPEILEQMSEPQSRGLDRILMRPTSFTCGCMCEPAELFGEGGFGHAGAGGCHAFCEPSCGCSFAYVMNAMEMGILPGRRVLRLIDALLEDRRCGDA</sequence>
<reference evidence="2" key="2">
    <citation type="submission" date="2021-04" db="EMBL/GenBank/DDBJ databases">
        <authorList>
            <person name="Gilroy R."/>
        </authorList>
    </citation>
    <scope>NUCLEOTIDE SEQUENCE</scope>
    <source>
        <strain evidence="2">14975</strain>
    </source>
</reference>
<dbReference type="InterPro" id="IPR052907">
    <property type="entry name" value="Beta-lactamase/esterase"/>
</dbReference>
<dbReference type="Proteomes" id="UP000823964">
    <property type="component" value="Unassembled WGS sequence"/>
</dbReference>
<feature type="domain" description="Beta-lactamase-related" evidence="1">
    <location>
        <begin position="14"/>
        <end position="345"/>
    </location>
</feature>
<dbReference type="InterPro" id="IPR012338">
    <property type="entry name" value="Beta-lactam/transpept-like"/>
</dbReference>
<dbReference type="PANTHER" id="PTHR43319:SF3">
    <property type="entry name" value="BETA-LACTAMASE-RELATED DOMAIN-CONTAINING PROTEIN"/>
    <property type="match status" value="1"/>
</dbReference>
<protein>
    <submittedName>
        <fullName evidence="2">Beta-lactamase family protein</fullName>
    </submittedName>
</protein>
<dbReference type="AlphaFoldDB" id="A0A9D1VAZ0"/>
<dbReference type="Gene3D" id="3.40.710.10">
    <property type="entry name" value="DD-peptidase/beta-lactamase superfamily"/>
    <property type="match status" value="1"/>
</dbReference>
<dbReference type="EMBL" id="DXFQ01000061">
    <property type="protein sequence ID" value="HIX19753.1"/>
    <property type="molecule type" value="Genomic_DNA"/>
</dbReference>